<dbReference type="AlphaFoldDB" id="A0A2T0MBG0"/>
<reference evidence="1 2" key="1">
    <citation type="submission" date="2018-03" db="EMBL/GenBank/DDBJ databases">
        <title>Genomic Encyclopedia of Archaeal and Bacterial Type Strains, Phase II (KMG-II): from individual species to whole genera.</title>
        <authorList>
            <person name="Goeker M."/>
        </authorList>
    </citation>
    <scope>NUCLEOTIDE SEQUENCE [LARGE SCALE GENOMIC DNA]</scope>
    <source>
        <strain evidence="1 2">DSM 25027</strain>
    </source>
</reference>
<name>A0A2T0MBG0_9FLAO</name>
<evidence type="ECO:0000313" key="2">
    <source>
        <dbReference type="Proteomes" id="UP000237640"/>
    </source>
</evidence>
<sequence>MEKVTRKKRYLEQKREAILGLGYEYIKFRSNARKSLTRLKHIIKNNTHHFEEVCDL</sequence>
<protein>
    <submittedName>
        <fullName evidence="1">Uncharacterized protein</fullName>
    </submittedName>
</protein>
<organism evidence="1 2">
    <name type="scientific">Flagellimonas meridianipacifica</name>
    <dbReference type="NCBI Taxonomy" id="1080225"/>
    <lineage>
        <taxon>Bacteria</taxon>
        <taxon>Pseudomonadati</taxon>
        <taxon>Bacteroidota</taxon>
        <taxon>Flavobacteriia</taxon>
        <taxon>Flavobacteriales</taxon>
        <taxon>Flavobacteriaceae</taxon>
        <taxon>Flagellimonas</taxon>
    </lineage>
</organism>
<dbReference type="EMBL" id="PVYX01000002">
    <property type="protein sequence ID" value="PRX54752.1"/>
    <property type="molecule type" value="Genomic_DNA"/>
</dbReference>
<dbReference type="RefSeq" id="WP_158259132.1">
    <property type="nucleotide sequence ID" value="NZ_PVYX01000002.1"/>
</dbReference>
<accession>A0A2T0MBG0</accession>
<evidence type="ECO:0000313" key="1">
    <source>
        <dbReference type="EMBL" id="PRX54752.1"/>
    </source>
</evidence>
<dbReference type="Proteomes" id="UP000237640">
    <property type="component" value="Unassembled WGS sequence"/>
</dbReference>
<gene>
    <name evidence="1" type="ORF">CLV81_3156</name>
</gene>
<keyword evidence="2" id="KW-1185">Reference proteome</keyword>
<proteinExistence type="predicted"/>
<comment type="caution">
    <text evidence="1">The sequence shown here is derived from an EMBL/GenBank/DDBJ whole genome shotgun (WGS) entry which is preliminary data.</text>
</comment>